<keyword evidence="4" id="KW-1185">Reference proteome</keyword>
<feature type="domain" description="Cellulose-binding Sde182 nucleoside hydrolase-like" evidence="1">
    <location>
        <begin position="32"/>
        <end position="343"/>
    </location>
</feature>
<dbReference type="OrthoDB" id="253051at2"/>
<dbReference type="InterPro" id="IPR013783">
    <property type="entry name" value="Ig-like_fold"/>
</dbReference>
<dbReference type="AlphaFoldDB" id="A0A4V6BJ33"/>
<proteinExistence type="predicted"/>
<reference evidence="3 4" key="1">
    <citation type="submission" date="2019-05" db="EMBL/GenBank/DDBJ databases">
        <title>Dyadobacter AR-3-8 sp. nov., isolated from arctic soil.</title>
        <authorList>
            <person name="Chaudhary D.K."/>
        </authorList>
    </citation>
    <scope>NUCLEOTIDE SEQUENCE [LARGE SCALE GENOMIC DNA]</scope>
    <source>
        <strain evidence="3 4">AR-3-8</strain>
    </source>
</reference>
<evidence type="ECO:0000259" key="1">
    <source>
        <dbReference type="Pfam" id="PF07632"/>
    </source>
</evidence>
<dbReference type="SUPFAM" id="SSF53590">
    <property type="entry name" value="Nucleoside hydrolase"/>
    <property type="match status" value="1"/>
</dbReference>
<dbReference type="GO" id="GO:0016799">
    <property type="term" value="F:hydrolase activity, hydrolyzing N-glycosyl compounds"/>
    <property type="evidence" value="ECO:0007669"/>
    <property type="project" value="InterPro"/>
</dbReference>
<organism evidence="3 4">
    <name type="scientific">Dyadobacter frigoris</name>
    <dbReference type="NCBI Taxonomy" id="2576211"/>
    <lineage>
        <taxon>Bacteria</taxon>
        <taxon>Pseudomonadati</taxon>
        <taxon>Bacteroidota</taxon>
        <taxon>Cytophagia</taxon>
        <taxon>Cytophagales</taxon>
        <taxon>Spirosomataceae</taxon>
        <taxon>Dyadobacter</taxon>
    </lineage>
</organism>
<sequence length="503" mass="57478">MLSLTTRSLVFILMTFIFPGLVLAQNSVKKQRTIITTDGEVDDIDSFTRLLLYSNEFNIVGLVYSSSQWHYKGDGKGTLFTSEMENTAKRYGQRKDLRWPGTSWMQKHIEDYRKIYPNLIKHAKGYPTPDYLKGIVKIGNIDFEGEMSANTEGSDFIKKILLDDNPDPVYLQIWGGTNTVARALKSIEEDYKSKPEWDSIYRKVSQKAVIYAILDQDATYLKYIAPNWPQLRILYNADQFWSFAYPWPKVVPIELQPYLKGKWFAENIKFNHGPLLENYYLYGDGTKLEGDPEHTHGDSTEASKNGFGKYDFIGEGDSPAFFYLIDVGLRSLEDGSYGGWGGRMIQSKTNPSRWEDGNTVTDYNPYTHKNDAAYPQTRWIDVIQNDFAARADWCVKSYNNANHPPNVKLLSQSYLSVKPGKIILLSGQASDPDSDKLTYHWWRYEEVGSYKNKVAILNAASPKANMTIPGDIKKGDTIHIILEVKDSGKPSLTRYQRMIIRGK</sequence>
<dbReference type="InterPro" id="IPR011483">
    <property type="entry name" value="Sde182_NH-like"/>
</dbReference>
<dbReference type="InterPro" id="IPR048527">
    <property type="entry name" value="Sde182_C"/>
</dbReference>
<comment type="caution">
    <text evidence="3">The sequence shown here is derived from an EMBL/GenBank/DDBJ whole genome shotgun (WGS) entry which is preliminary data.</text>
</comment>
<dbReference type="Gene3D" id="3.90.245.10">
    <property type="entry name" value="Ribonucleoside hydrolase-like"/>
    <property type="match status" value="1"/>
</dbReference>
<evidence type="ECO:0000259" key="2">
    <source>
        <dbReference type="Pfam" id="PF21027"/>
    </source>
</evidence>
<dbReference type="Pfam" id="PF21027">
    <property type="entry name" value="Sde0182_C"/>
    <property type="match status" value="1"/>
</dbReference>
<dbReference type="EMBL" id="SZVO01000003">
    <property type="protein sequence ID" value="TKT92793.1"/>
    <property type="molecule type" value="Genomic_DNA"/>
</dbReference>
<evidence type="ECO:0000313" key="3">
    <source>
        <dbReference type="EMBL" id="TKT92793.1"/>
    </source>
</evidence>
<dbReference type="Gene3D" id="2.60.40.10">
    <property type="entry name" value="Immunoglobulins"/>
    <property type="match status" value="1"/>
</dbReference>
<dbReference type="Pfam" id="PF07632">
    <property type="entry name" value="Sde182_NH-like"/>
    <property type="match status" value="1"/>
</dbReference>
<dbReference type="Proteomes" id="UP000304900">
    <property type="component" value="Unassembled WGS sequence"/>
</dbReference>
<name>A0A4V6BJ33_9BACT</name>
<protein>
    <submittedName>
        <fullName evidence="3">DUF1593 domain-containing protein</fullName>
    </submittedName>
</protein>
<gene>
    <name evidence="3" type="ORF">FDK13_08290</name>
</gene>
<dbReference type="InterPro" id="IPR036452">
    <property type="entry name" value="Ribo_hydro-like"/>
</dbReference>
<feature type="domain" description="Cellulose-binding Sde182 C-terminal" evidence="2">
    <location>
        <begin position="423"/>
        <end position="501"/>
    </location>
</feature>
<evidence type="ECO:0000313" key="4">
    <source>
        <dbReference type="Proteomes" id="UP000304900"/>
    </source>
</evidence>
<accession>A0A4V6BJ33</accession>